<proteinExistence type="predicted"/>
<dbReference type="SUPFAM" id="SSF81383">
    <property type="entry name" value="F-box domain"/>
    <property type="match status" value="1"/>
</dbReference>
<feature type="domain" description="F-box" evidence="1">
    <location>
        <begin position="1"/>
        <end position="44"/>
    </location>
</feature>
<dbReference type="Gene3D" id="1.20.1280.50">
    <property type="match status" value="1"/>
</dbReference>
<accession>A0A2Z6P603</accession>
<dbReference type="InterPro" id="IPR036047">
    <property type="entry name" value="F-box-like_dom_sf"/>
</dbReference>
<dbReference type="Pfam" id="PF00646">
    <property type="entry name" value="F-box"/>
    <property type="match status" value="1"/>
</dbReference>
<evidence type="ECO:0000259" key="1">
    <source>
        <dbReference type="PROSITE" id="PS50181"/>
    </source>
</evidence>
<dbReference type="PANTHER" id="PTHR31672">
    <property type="entry name" value="BNACNNG10540D PROTEIN"/>
    <property type="match status" value="1"/>
</dbReference>
<organism evidence="2 3">
    <name type="scientific">Trifolium subterraneum</name>
    <name type="common">Subterranean clover</name>
    <dbReference type="NCBI Taxonomy" id="3900"/>
    <lineage>
        <taxon>Eukaryota</taxon>
        <taxon>Viridiplantae</taxon>
        <taxon>Streptophyta</taxon>
        <taxon>Embryophyta</taxon>
        <taxon>Tracheophyta</taxon>
        <taxon>Spermatophyta</taxon>
        <taxon>Magnoliopsida</taxon>
        <taxon>eudicotyledons</taxon>
        <taxon>Gunneridae</taxon>
        <taxon>Pentapetalae</taxon>
        <taxon>rosids</taxon>
        <taxon>fabids</taxon>
        <taxon>Fabales</taxon>
        <taxon>Fabaceae</taxon>
        <taxon>Papilionoideae</taxon>
        <taxon>50 kb inversion clade</taxon>
        <taxon>NPAAA clade</taxon>
        <taxon>Hologalegina</taxon>
        <taxon>IRL clade</taxon>
        <taxon>Trifolieae</taxon>
        <taxon>Trifolium</taxon>
    </lineage>
</organism>
<keyword evidence="3" id="KW-1185">Reference proteome</keyword>
<dbReference type="AlphaFoldDB" id="A0A2Z6P603"/>
<dbReference type="Pfam" id="PF07734">
    <property type="entry name" value="FBA_1"/>
    <property type="match status" value="1"/>
</dbReference>
<evidence type="ECO:0000313" key="2">
    <source>
        <dbReference type="EMBL" id="GAU37857.1"/>
    </source>
</evidence>
<protein>
    <recommendedName>
        <fullName evidence="1">F-box domain-containing protein</fullName>
    </recommendedName>
</protein>
<dbReference type="EMBL" id="DF973692">
    <property type="protein sequence ID" value="GAU37857.1"/>
    <property type="molecule type" value="Genomic_DNA"/>
</dbReference>
<sequence>MEHLPQEFICNILTRLSVKELSKCKCVCKSWLDLITTPHFITNHYLVYNNQQDHHLLVIRAPFLTKPYISLFSWDTSQPKGLVSSQIFNPPYEYNNGNIQYWTRIMGPCNGIFCLIGYPNALMNPSMRQFLLLPKSHHRDSPDEMNDFNEHYGFGFDPNTNDYKIVVLRDFVLDDSDEGEKNEFLPAELYSLNSNSWRDIGAPHYNPFPFNTWRSSSIYTFVKNCCHWWGFLVDEFGNKGDYVLAFDMVNELFRKIKVPKVEYSLHDCSKTLVPFNEYETIGIILYPRGLDNWFHFDVWVMKDYFDEGSWILQYSLGPVPVTYYLVGFYGSDRFVWRDDNERLVLYEAANDNTRHLPVNNTKYDSVRTARYMESLVSLKRGNESSLRCFSCSFVPDTLQLN</sequence>
<dbReference type="NCBIfam" id="TIGR01640">
    <property type="entry name" value="F_box_assoc_1"/>
    <property type="match status" value="1"/>
</dbReference>
<dbReference type="PANTHER" id="PTHR31672:SF13">
    <property type="entry name" value="F-BOX PROTEIN CPR30-LIKE"/>
    <property type="match status" value="1"/>
</dbReference>
<dbReference type="InterPro" id="IPR017451">
    <property type="entry name" value="F-box-assoc_interact_dom"/>
</dbReference>
<dbReference type="Proteomes" id="UP000242715">
    <property type="component" value="Unassembled WGS sequence"/>
</dbReference>
<dbReference type="InterPro" id="IPR001810">
    <property type="entry name" value="F-box_dom"/>
</dbReference>
<dbReference type="OrthoDB" id="1867629at2759"/>
<name>A0A2Z6P603_TRISU</name>
<dbReference type="InterPro" id="IPR006527">
    <property type="entry name" value="F-box-assoc_dom_typ1"/>
</dbReference>
<dbReference type="SMART" id="SM00256">
    <property type="entry name" value="FBOX"/>
    <property type="match status" value="1"/>
</dbReference>
<dbReference type="PROSITE" id="PS50181">
    <property type="entry name" value="FBOX"/>
    <property type="match status" value="1"/>
</dbReference>
<dbReference type="InterPro" id="IPR050796">
    <property type="entry name" value="SCF_F-box_component"/>
</dbReference>
<gene>
    <name evidence="2" type="ORF">TSUD_22730</name>
</gene>
<reference evidence="3" key="1">
    <citation type="journal article" date="2017" name="Front. Plant Sci.">
        <title>Climate Clever Clovers: New Paradigm to Reduce the Environmental Footprint of Ruminants by Breeding Low Methanogenic Forages Utilizing Haplotype Variation.</title>
        <authorList>
            <person name="Kaur P."/>
            <person name="Appels R."/>
            <person name="Bayer P.E."/>
            <person name="Keeble-Gagnere G."/>
            <person name="Wang J."/>
            <person name="Hirakawa H."/>
            <person name="Shirasawa K."/>
            <person name="Vercoe P."/>
            <person name="Stefanova K."/>
            <person name="Durmic Z."/>
            <person name="Nichols P."/>
            <person name="Revell C."/>
            <person name="Isobe S.N."/>
            <person name="Edwards D."/>
            <person name="Erskine W."/>
        </authorList>
    </citation>
    <scope>NUCLEOTIDE SEQUENCE [LARGE SCALE GENOMIC DNA]</scope>
    <source>
        <strain evidence="3">cv. Daliak</strain>
    </source>
</reference>
<evidence type="ECO:0000313" key="3">
    <source>
        <dbReference type="Proteomes" id="UP000242715"/>
    </source>
</evidence>